<dbReference type="PANTHER" id="PTHR43298:SF2">
    <property type="entry name" value="FMN_FAD EXPORTER YEEO-RELATED"/>
    <property type="match status" value="1"/>
</dbReference>
<dbReference type="NCBIfam" id="TIGR00797">
    <property type="entry name" value="matE"/>
    <property type="match status" value="1"/>
</dbReference>
<feature type="transmembrane region" description="Helical" evidence="13">
    <location>
        <begin position="359"/>
        <end position="380"/>
    </location>
</feature>
<feature type="transmembrane region" description="Helical" evidence="13">
    <location>
        <begin position="197"/>
        <end position="217"/>
    </location>
</feature>
<feature type="transmembrane region" description="Helical" evidence="13">
    <location>
        <begin position="169"/>
        <end position="191"/>
    </location>
</feature>
<comment type="subcellular location">
    <subcellularLocation>
        <location evidence="2">Cell membrane</location>
        <topology evidence="2">Multi-pass membrane protein</topology>
    </subcellularLocation>
</comment>
<dbReference type="GO" id="GO:0042910">
    <property type="term" value="F:xenobiotic transmembrane transporter activity"/>
    <property type="evidence" value="ECO:0007669"/>
    <property type="project" value="InterPro"/>
</dbReference>
<keyword evidence="8 13" id="KW-0812">Transmembrane</keyword>
<evidence type="ECO:0000313" key="14">
    <source>
        <dbReference type="EMBL" id="EHL12670.1"/>
    </source>
</evidence>
<evidence type="ECO:0000256" key="13">
    <source>
        <dbReference type="SAM" id="Phobius"/>
    </source>
</evidence>
<dbReference type="GO" id="GO:0006811">
    <property type="term" value="P:monoatomic ion transport"/>
    <property type="evidence" value="ECO:0007669"/>
    <property type="project" value="UniProtKB-KW"/>
</dbReference>
<evidence type="ECO:0000256" key="6">
    <source>
        <dbReference type="ARBA" id="ARBA00022449"/>
    </source>
</evidence>
<feature type="transmembrane region" description="Helical" evidence="13">
    <location>
        <begin position="320"/>
        <end position="339"/>
    </location>
</feature>
<dbReference type="InterPro" id="IPR048279">
    <property type="entry name" value="MdtK-like"/>
</dbReference>
<feature type="transmembrane region" description="Helical" evidence="13">
    <location>
        <begin position="420"/>
        <end position="439"/>
    </location>
</feature>
<evidence type="ECO:0000256" key="9">
    <source>
        <dbReference type="ARBA" id="ARBA00022989"/>
    </source>
</evidence>
<feature type="transmembrane region" description="Helical" evidence="13">
    <location>
        <begin position="96"/>
        <end position="121"/>
    </location>
</feature>
<keyword evidence="5" id="KW-0813">Transport</keyword>
<feature type="transmembrane region" description="Helical" evidence="13">
    <location>
        <begin position="392"/>
        <end position="414"/>
    </location>
</feature>
<dbReference type="InterPro" id="IPR002528">
    <property type="entry name" value="MATE_fam"/>
</dbReference>
<keyword evidence="6" id="KW-0050">Antiport</keyword>
<organism evidence="14 15">
    <name type="scientific">Oribacterium parvum ACB1</name>
    <dbReference type="NCBI Taxonomy" id="796943"/>
    <lineage>
        <taxon>Bacteria</taxon>
        <taxon>Bacillati</taxon>
        <taxon>Bacillota</taxon>
        <taxon>Clostridia</taxon>
        <taxon>Lachnospirales</taxon>
        <taxon>Lachnospiraceae</taxon>
        <taxon>Oribacterium</taxon>
    </lineage>
</organism>
<keyword evidence="11 13" id="KW-0472">Membrane</keyword>
<dbReference type="PATRIC" id="fig|796943.3.peg.607"/>
<protein>
    <recommendedName>
        <fullName evidence="4">Probable multidrug resistance protein NorM</fullName>
    </recommendedName>
    <alternativeName>
        <fullName evidence="12">Multidrug-efflux transporter</fullName>
    </alternativeName>
</protein>
<evidence type="ECO:0000256" key="1">
    <source>
        <dbReference type="ARBA" id="ARBA00003408"/>
    </source>
</evidence>
<name>G9WLL5_9FIRM</name>
<dbReference type="CDD" id="cd13138">
    <property type="entry name" value="MATE_yoeA_like"/>
    <property type="match status" value="1"/>
</dbReference>
<dbReference type="InterPro" id="IPR050222">
    <property type="entry name" value="MATE_MdtK"/>
</dbReference>
<accession>G9WLL5</accession>
<dbReference type="EMBL" id="AFZC02000003">
    <property type="protein sequence ID" value="EHL12670.1"/>
    <property type="molecule type" value="Genomic_DNA"/>
</dbReference>
<feature type="transmembrane region" description="Helical" evidence="13">
    <location>
        <begin position="21"/>
        <end position="41"/>
    </location>
</feature>
<dbReference type="PANTHER" id="PTHR43298">
    <property type="entry name" value="MULTIDRUG RESISTANCE PROTEIN NORM-RELATED"/>
    <property type="match status" value="1"/>
</dbReference>
<dbReference type="RefSeq" id="WP_009534094.1">
    <property type="nucleotide sequence ID" value="NZ_KE148312.1"/>
</dbReference>
<evidence type="ECO:0000256" key="12">
    <source>
        <dbReference type="ARBA" id="ARBA00031636"/>
    </source>
</evidence>
<gene>
    <name evidence="14" type="ORF">HMPREF9625_00224</name>
</gene>
<evidence type="ECO:0000313" key="15">
    <source>
        <dbReference type="Proteomes" id="UP000018461"/>
    </source>
</evidence>
<reference evidence="14" key="2">
    <citation type="submission" date="2013-03" db="EMBL/GenBank/DDBJ databases">
        <title>The Genome Sequence of Oribacterium sp. ACB1.</title>
        <authorList>
            <consortium name="The Broad Institute Genomics Platform"/>
            <consortium name="The Broad Institute Genome Sequencing Center for Infectious Disease"/>
            <person name="Earl A."/>
            <person name="Ward D."/>
            <person name="Feldgarden M."/>
            <person name="Gevers D."/>
            <person name="Sizova M."/>
            <person name="Hazen A."/>
            <person name="Epstein S."/>
            <person name="Walker B."/>
            <person name="Young S."/>
            <person name="Zeng Q."/>
            <person name="Gargeya S."/>
            <person name="Fitzgerald M."/>
            <person name="Haas B."/>
            <person name="Abouelleil A."/>
            <person name="Allen A.W."/>
            <person name="Alvarado L."/>
            <person name="Arachchi H.M."/>
            <person name="Berlin A.M."/>
            <person name="Chapman S.B."/>
            <person name="Gainer-Dewar J."/>
            <person name="Goldberg J."/>
            <person name="Griggs A."/>
            <person name="Gujja S."/>
            <person name="Hansen M."/>
            <person name="Howarth C."/>
            <person name="Imamovic A."/>
            <person name="Ireland A."/>
            <person name="Larimer J."/>
            <person name="McCowan C."/>
            <person name="Murphy C."/>
            <person name="Pearson M."/>
            <person name="Poon T.W."/>
            <person name="Priest M."/>
            <person name="Roberts A."/>
            <person name="Saif S."/>
            <person name="Shea T."/>
            <person name="Sisk P."/>
            <person name="Sykes S."/>
            <person name="Wortman J."/>
            <person name="Nusbaum C."/>
            <person name="Birren B."/>
        </authorList>
    </citation>
    <scope>NUCLEOTIDE SEQUENCE [LARGE SCALE GENOMIC DNA]</scope>
    <source>
        <strain evidence="14">ACB1</strain>
    </source>
</reference>
<dbReference type="GO" id="GO:0015297">
    <property type="term" value="F:antiporter activity"/>
    <property type="evidence" value="ECO:0007669"/>
    <property type="project" value="UniProtKB-KW"/>
</dbReference>
<dbReference type="AlphaFoldDB" id="G9WLL5"/>
<dbReference type="PIRSF" id="PIRSF006603">
    <property type="entry name" value="DinF"/>
    <property type="match status" value="1"/>
</dbReference>
<dbReference type="STRING" id="796943.HMPREF9625_00224"/>
<reference evidence="14" key="1">
    <citation type="submission" date="2011-08" db="EMBL/GenBank/DDBJ databases">
        <authorList>
            <consortium name="The Broad Institute Genome Sequencing Platform"/>
            <person name="Earl A."/>
            <person name="Ward D."/>
            <person name="Feldgarden M."/>
            <person name="Gevers D."/>
            <person name="Sizova M."/>
            <person name="Hazen A."/>
            <person name="Epstein S."/>
            <person name="Young S.K."/>
            <person name="Zeng Q."/>
            <person name="Gargeya S."/>
            <person name="Fitzgerald M."/>
            <person name="Haas B."/>
            <person name="Abouelleil A."/>
            <person name="Alvarado L."/>
            <person name="Arachchi H.M."/>
            <person name="Berlin A."/>
            <person name="Brown A."/>
            <person name="Chapman S.B."/>
            <person name="Chen Z."/>
            <person name="Dunbar C."/>
            <person name="Freedman E."/>
            <person name="Gearin G."/>
            <person name="Gellesch M."/>
            <person name="Goldberg J."/>
            <person name="Griggs A."/>
            <person name="Gujja S."/>
            <person name="Heiman D."/>
            <person name="Howarth C."/>
            <person name="Larson L."/>
            <person name="Lui A."/>
            <person name="MacDonald P.J.P."/>
            <person name="Montmayeur A."/>
            <person name="Murphy C."/>
            <person name="Neiman D."/>
            <person name="Pearson M."/>
            <person name="Priest M."/>
            <person name="Roberts A."/>
            <person name="Saif S."/>
            <person name="Shea T."/>
            <person name="Shenoy N."/>
            <person name="Sisk P."/>
            <person name="Stolte C."/>
            <person name="Sykes S."/>
            <person name="Wortman J."/>
            <person name="Nusbaum C."/>
            <person name="Birren B."/>
        </authorList>
    </citation>
    <scope>NUCLEOTIDE SEQUENCE</scope>
    <source>
        <strain evidence="14">ACB1</strain>
    </source>
</reference>
<keyword evidence="9 13" id="KW-1133">Transmembrane helix</keyword>
<evidence type="ECO:0000256" key="8">
    <source>
        <dbReference type="ARBA" id="ARBA00022692"/>
    </source>
</evidence>
<comment type="similarity">
    <text evidence="3">Belongs to the multi antimicrobial extrusion (MATE) (TC 2.A.66.1) family.</text>
</comment>
<feature type="transmembrane region" description="Helical" evidence="13">
    <location>
        <begin position="267"/>
        <end position="290"/>
    </location>
</feature>
<dbReference type="GO" id="GO:0005886">
    <property type="term" value="C:plasma membrane"/>
    <property type="evidence" value="ECO:0007669"/>
    <property type="project" value="UniProtKB-SubCell"/>
</dbReference>
<evidence type="ECO:0000256" key="7">
    <source>
        <dbReference type="ARBA" id="ARBA00022475"/>
    </source>
</evidence>
<dbReference type="HOGENOM" id="CLU_012893_5_0_9"/>
<evidence type="ECO:0000256" key="11">
    <source>
        <dbReference type="ARBA" id="ARBA00023136"/>
    </source>
</evidence>
<evidence type="ECO:0000256" key="3">
    <source>
        <dbReference type="ARBA" id="ARBA00010199"/>
    </source>
</evidence>
<sequence>MKKSYEIDMTRGVIFPKILSFSLPLMFTGMLQLLFNAADVVVVGRFVGPKAMAAVGSTGTIVYLLVNLFLGLALGVNVCIAQSIGAGKRKDTEEVLSTAFSAAILSGIFVLLLGNIVIRPLLVMIKIPDDVFLDAETYLRYYFWGVPFLILYDFLAAVFRAVGDTKRPLYTQIVAGVINVILNLLFVIQLGLGVKGVAIATSISESFSAVVLFVLLLKEEGALKLRLSKLKIYPKKLYRIFQIGIPAGVQGILFSISNLVIQSALNSFGSTAMAGATISGNIEGFVYIAMNSISQAMLSFTSQNLGAKQYKRINEILKNCILALAMIAVISNILVFLFSKNLAFLFTDSEEVVRFARERLFIIVVPYCLFGLMDIFVGGLRGFGYSFQPMIISLIGICLTRVFYVFVLFPIPAFHGLKQLYISYPVSWTLSVLCLGIMYKKIRSQFPDGNEVLHPVENSRIGEIGLK</sequence>
<feature type="transmembrane region" description="Helical" evidence="13">
    <location>
        <begin position="141"/>
        <end position="162"/>
    </location>
</feature>
<comment type="function">
    <text evidence="1">Multidrug efflux pump.</text>
</comment>
<comment type="caution">
    <text evidence="14">The sequence shown here is derived from an EMBL/GenBank/DDBJ whole genome shotgun (WGS) entry which is preliminary data.</text>
</comment>
<evidence type="ECO:0000256" key="5">
    <source>
        <dbReference type="ARBA" id="ARBA00022448"/>
    </source>
</evidence>
<keyword evidence="15" id="KW-1185">Reference proteome</keyword>
<keyword evidence="10" id="KW-0406">Ion transport</keyword>
<evidence type="ECO:0000256" key="10">
    <source>
        <dbReference type="ARBA" id="ARBA00023065"/>
    </source>
</evidence>
<evidence type="ECO:0000256" key="2">
    <source>
        <dbReference type="ARBA" id="ARBA00004651"/>
    </source>
</evidence>
<keyword evidence="7" id="KW-1003">Cell membrane</keyword>
<feature type="transmembrane region" description="Helical" evidence="13">
    <location>
        <begin position="61"/>
        <end position="84"/>
    </location>
</feature>
<proteinExistence type="inferred from homology"/>
<evidence type="ECO:0000256" key="4">
    <source>
        <dbReference type="ARBA" id="ARBA00020268"/>
    </source>
</evidence>
<dbReference type="Proteomes" id="UP000018461">
    <property type="component" value="Unassembled WGS sequence"/>
</dbReference>
<feature type="transmembrane region" description="Helical" evidence="13">
    <location>
        <begin position="237"/>
        <end position="261"/>
    </location>
</feature>
<dbReference type="Pfam" id="PF01554">
    <property type="entry name" value="MatE"/>
    <property type="match status" value="2"/>
</dbReference>